<keyword evidence="7" id="KW-1185">Reference proteome</keyword>
<evidence type="ECO:0000313" key="6">
    <source>
        <dbReference type="EMBL" id="NMH94852.1"/>
    </source>
</evidence>
<keyword evidence="6" id="KW-0540">Nuclease</keyword>
<dbReference type="GO" id="GO:0004386">
    <property type="term" value="F:helicase activity"/>
    <property type="evidence" value="ECO:0007669"/>
    <property type="project" value="UniProtKB-KW"/>
</dbReference>
<organism evidence="6 7">
    <name type="scientific">Pseudonocardia bannensis</name>
    <dbReference type="NCBI Taxonomy" id="630973"/>
    <lineage>
        <taxon>Bacteria</taxon>
        <taxon>Bacillati</taxon>
        <taxon>Actinomycetota</taxon>
        <taxon>Actinomycetes</taxon>
        <taxon>Pseudonocardiales</taxon>
        <taxon>Pseudonocardiaceae</taxon>
        <taxon>Pseudonocardia</taxon>
    </lineage>
</organism>
<proteinExistence type="predicted"/>
<sequence>MTETAGTTELDARPRRRPALSPSRAGDFKQCPLLYRFRAIDRLPEKPSRAQIRGTVVHAVLERLYELPAPQRVPAAARALVEPVWRELLDQGPELLAELFSGPGDPELAEWLASAGGLLDAYFRLEDPRRLEPQARELLVEAELESGLLLRGYIDRIDVAPTGQIRVVDYKTGAAPRQVAEARALFQMKFYALVLLHLRGVVPTELRLMYLADTEALTYHPDEAELRRFERTLDAIWQAILTAGRSGDFRPNPSRLCDWCSHRPLCPAWDGTAPEYPGWPEPDAGAEGAGASGLPLLGAGATEILADRSD</sequence>
<dbReference type="Pfam" id="PF12705">
    <property type="entry name" value="PDDEXK_1"/>
    <property type="match status" value="1"/>
</dbReference>
<dbReference type="InterPro" id="IPR038726">
    <property type="entry name" value="PDDEXK_AddAB-type"/>
</dbReference>
<dbReference type="Gene3D" id="3.90.320.10">
    <property type="match status" value="1"/>
</dbReference>
<dbReference type="SUPFAM" id="SSF52980">
    <property type="entry name" value="Restriction endonuclease-like"/>
    <property type="match status" value="1"/>
</dbReference>
<dbReference type="AlphaFoldDB" id="A0A848DPY7"/>
<dbReference type="GO" id="GO:0004527">
    <property type="term" value="F:exonuclease activity"/>
    <property type="evidence" value="ECO:0007669"/>
    <property type="project" value="UniProtKB-KW"/>
</dbReference>
<feature type="domain" description="PD-(D/E)XK endonuclease-like" evidence="5">
    <location>
        <begin position="20"/>
        <end position="267"/>
    </location>
</feature>
<keyword evidence="1" id="KW-0227">DNA damage</keyword>
<dbReference type="InterPro" id="IPR011335">
    <property type="entry name" value="Restrct_endonuc-II-like"/>
</dbReference>
<keyword evidence="6" id="KW-0378">Hydrolase</keyword>
<keyword evidence="2" id="KW-0067">ATP-binding</keyword>
<dbReference type="InterPro" id="IPR011604">
    <property type="entry name" value="PDDEXK-like_dom_sf"/>
</dbReference>
<evidence type="ECO:0000256" key="4">
    <source>
        <dbReference type="SAM" id="MobiDB-lite"/>
    </source>
</evidence>
<protein>
    <submittedName>
        <fullName evidence="6">RecB family exonuclease</fullName>
    </submittedName>
</protein>
<evidence type="ECO:0000256" key="1">
    <source>
        <dbReference type="ARBA" id="ARBA00022763"/>
    </source>
</evidence>
<feature type="region of interest" description="Disordered" evidence="4">
    <location>
        <begin position="1"/>
        <end position="25"/>
    </location>
</feature>
<dbReference type="RefSeq" id="WP_169415528.1">
    <property type="nucleotide sequence ID" value="NZ_JAAXKZ010000136.1"/>
</dbReference>
<evidence type="ECO:0000313" key="7">
    <source>
        <dbReference type="Proteomes" id="UP000586918"/>
    </source>
</evidence>
<keyword evidence="6" id="KW-0269">Exonuclease</keyword>
<keyword evidence="3" id="KW-0234">DNA repair</keyword>
<keyword evidence="2" id="KW-0547">Nucleotide-binding</keyword>
<evidence type="ECO:0000256" key="3">
    <source>
        <dbReference type="ARBA" id="ARBA00023204"/>
    </source>
</evidence>
<gene>
    <name evidence="6" type="ORF">HF519_25420</name>
</gene>
<dbReference type="Proteomes" id="UP000586918">
    <property type="component" value="Unassembled WGS sequence"/>
</dbReference>
<name>A0A848DPY7_9PSEU</name>
<evidence type="ECO:0000259" key="5">
    <source>
        <dbReference type="Pfam" id="PF12705"/>
    </source>
</evidence>
<comment type="caution">
    <text evidence="6">The sequence shown here is derived from an EMBL/GenBank/DDBJ whole genome shotgun (WGS) entry which is preliminary data.</text>
</comment>
<keyword evidence="2" id="KW-0347">Helicase</keyword>
<accession>A0A848DPY7</accession>
<dbReference type="GO" id="GO:0006281">
    <property type="term" value="P:DNA repair"/>
    <property type="evidence" value="ECO:0007669"/>
    <property type="project" value="UniProtKB-KW"/>
</dbReference>
<dbReference type="EMBL" id="JAAXKZ010000136">
    <property type="protein sequence ID" value="NMH94852.1"/>
    <property type="molecule type" value="Genomic_DNA"/>
</dbReference>
<reference evidence="6 7" key="1">
    <citation type="submission" date="2020-04" db="EMBL/GenBank/DDBJ databases">
        <authorList>
            <person name="Klaysubun C."/>
            <person name="Duangmal K."/>
            <person name="Lipun K."/>
        </authorList>
    </citation>
    <scope>NUCLEOTIDE SEQUENCE [LARGE SCALE GENOMIC DNA]</scope>
    <source>
        <strain evidence="6 7">DSM 45300</strain>
    </source>
</reference>
<evidence type="ECO:0000256" key="2">
    <source>
        <dbReference type="ARBA" id="ARBA00022806"/>
    </source>
</evidence>